<feature type="active site" evidence="4">
    <location>
        <position position="42"/>
    </location>
</feature>
<keyword evidence="1 4" id="KW-0378">Hydrolase</keyword>
<reference evidence="6 7" key="1">
    <citation type="journal article" date="2023" name="Int. J. Syst. Evol. Microbiol.">
        <title>Physiological and genomic analyses of cobalamin (vitamin B12)-auxotrophy of Lysobacter auxotrophicus sp. nov., a methionine-auxotrophic chitinolytic bacterium isolated from chitin-treated soil.</title>
        <authorList>
            <person name="Saito A."/>
            <person name="Dohra H."/>
            <person name="Hamada M."/>
            <person name="Moriuchi R."/>
            <person name="Kotsuchibashi Y."/>
            <person name="Mori K."/>
        </authorList>
    </citation>
    <scope>NUCLEOTIDE SEQUENCE [LARGE SCALE GENOMIC DNA]</scope>
    <source>
        <strain evidence="6 7">5-21a</strain>
    </source>
</reference>
<evidence type="ECO:0000259" key="5">
    <source>
        <dbReference type="PROSITE" id="PS50122"/>
    </source>
</evidence>
<dbReference type="SUPFAM" id="SSF52738">
    <property type="entry name" value="Methylesterase CheB, C-terminal domain"/>
    <property type="match status" value="1"/>
</dbReference>
<comment type="catalytic activity">
    <reaction evidence="3">
        <text>[protein]-L-glutamate 5-O-methyl ester + H2O = L-glutamyl-[protein] + methanol + H(+)</text>
        <dbReference type="Rhea" id="RHEA:23236"/>
        <dbReference type="Rhea" id="RHEA-COMP:10208"/>
        <dbReference type="Rhea" id="RHEA-COMP:10311"/>
        <dbReference type="ChEBI" id="CHEBI:15377"/>
        <dbReference type="ChEBI" id="CHEBI:15378"/>
        <dbReference type="ChEBI" id="CHEBI:17790"/>
        <dbReference type="ChEBI" id="CHEBI:29973"/>
        <dbReference type="ChEBI" id="CHEBI:82795"/>
        <dbReference type="EC" id="3.1.1.61"/>
    </reaction>
</comment>
<organism evidence="6 7">
    <name type="scientific">Lysobacter auxotrophicus</name>
    <dbReference type="NCBI Taxonomy" id="2992573"/>
    <lineage>
        <taxon>Bacteria</taxon>
        <taxon>Pseudomonadati</taxon>
        <taxon>Pseudomonadota</taxon>
        <taxon>Gammaproteobacteria</taxon>
        <taxon>Lysobacterales</taxon>
        <taxon>Lysobacteraceae</taxon>
        <taxon>Lysobacter</taxon>
    </lineage>
</organism>
<evidence type="ECO:0000313" key="7">
    <source>
        <dbReference type="Proteomes" id="UP001317822"/>
    </source>
</evidence>
<dbReference type="InterPro" id="IPR011247">
    <property type="entry name" value="Chemotax_prot-Glu_Me-esterase"/>
</dbReference>
<evidence type="ECO:0000256" key="2">
    <source>
        <dbReference type="ARBA" id="ARBA00039140"/>
    </source>
</evidence>
<gene>
    <name evidence="6" type="ORF">LA521A_03960</name>
</gene>
<dbReference type="EC" id="3.1.1.61" evidence="2"/>
<proteinExistence type="predicted"/>
<dbReference type="RefSeq" id="WP_281780717.1">
    <property type="nucleotide sequence ID" value="NZ_AP027041.1"/>
</dbReference>
<evidence type="ECO:0000256" key="1">
    <source>
        <dbReference type="ARBA" id="ARBA00022801"/>
    </source>
</evidence>
<dbReference type="EMBL" id="AP027041">
    <property type="protein sequence ID" value="BDU15195.1"/>
    <property type="molecule type" value="Genomic_DNA"/>
</dbReference>
<dbReference type="InterPro" id="IPR035909">
    <property type="entry name" value="CheB_C"/>
</dbReference>
<dbReference type="PROSITE" id="PS50122">
    <property type="entry name" value="CHEB"/>
    <property type="match status" value="1"/>
</dbReference>
<dbReference type="Proteomes" id="UP001317822">
    <property type="component" value="Chromosome"/>
</dbReference>
<accession>A0ABN6UGC1</accession>
<sequence>MPPPAQRNLVVIGGSAGAVKPLLDLVGNLPPRFPASVLIVQHIGAQASTLPELLNRRGRLPAMFPTSGRLLEPGVIYVAPPDHHLLVTDGAVRLTKDPKENYARPAIDPLFRSAAIAKGPRVIGVILSGMLDDGVAGLQAIKACGGLAIVQDPLDAEVPDMPRNARNYVAVDAVLPASDIADALTIMVSQPVRGAPSVPARLIEEHAISTGEVDDPMSTLDQIGSPSRLTCPECNGVLWELRDAQPPRYRCHTGHAYTIGSLDQAQNTRTDQTLWSALRALQERERLLRIVATAHRRREAFDEADRADAEADHLAVHAQQLQQLVSA</sequence>
<evidence type="ECO:0000256" key="3">
    <source>
        <dbReference type="ARBA" id="ARBA00048267"/>
    </source>
</evidence>
<feature type="active site" evidence="4">
    <location>
        <position position="15"/>
    </location>
</feature>
<evidence type="ECO:0000256" key="4">
    <source>
        <dbReference type="PROSITE-ProRule" id="PRU00050"/>
    </source>
</evidence>
<dbReference type="CDD" id="cd16433">
    <property type="entry name" value="CheB"/>
    <property type="match status" value="1"/>
</dbReference>
<dbReference type="InterPro" id="IPR000673">
    <property type="entry name" value="Sig_transdc_resp-reg_Me-estase"/>
</dbReference>
<dbReference type="PIRSF" id="PIRSF036461">
    <property type="entry name" value="Chmtx_methlestr"/>
    <property type="match status" value="1"/>
</dbReference>
<name>A0ABN6UGC1_9GAMM</name>
<dbReference type="PANTHER" id="PTHR42872:SF6">
    <property type="entry name" value="PROTEIN-GLUTAMATE METHYLESTERASE_PROTEIN-GLUTAMINE GLUTAMINASE"/>
    <property type="match status" value="1"/>
</dbReference>
<feature type="domain" description="CheB-type methylesterase" evidence="5">
    <location>
        <begin position="3"/>
        <end position="191"/>
    </location>
</feature>
<dbReference type="Pfam" id="PF01339">
    <property type="entry name" value="CheB_methylest"/>
    <property type="match status" value="1"/>
</dbReference>
<evidence type="ECO:0000313" key="6">
    <source>
        <dbReference type="EMBL" id="BDU15195.1"/>
    </source>
</evidence>
<keyword evidence="7" id="KW-1185">Reference proteome</keyword>
<protein>
    <recommendedName>
        <fullName evidence="2">protein-glutamate methylesterase</fullName>
        <ecNumber evidence="2">3.1.1.61</ecNumber>
    </recommendedName>
</protein>
<dbReference type="PANTHER" id="PTHR42872">
    <property type="entry name" value="PROTEIN-GLUTAMATE METHYLESTERASE/PROTEIN-GLUTAMINE GLUTAMINASE"/>
    <property type="match status" value="1"/>
</dbReference>
<feature type="active site" evidence="4">
    <location>
        <position position="133"/>
    </location>
</feature>
<keyword evidence="4" id="KW-0145">Chemotaxis</keyword>
<dbReference type="Gene3D" id="3.40.50.180">
    <property type="entry name" value="Methylesterase CheB, C-terminal domain"/>
    <property type="match status" value="1"/>
</dbReference>